<evidence type="ECO:0000313" key="2">
    <source>
        <dbReference type="EMBL" id="GAI75818.1"/>
    </source>
</evidence>
<protein>
    <submittedName>
        <fullName evidence="2">Uncharacterized protein</fullName>
    </submittedName>
</protein>
<evidence type="ECO:0000256" key="1">
    <source>
        <dbReference type="SAM" id="MobiDB-lite"/>
    </source>
</evidence>
<reference evidence="2" key="1">
    <citation type="journal article" date="2014" name="Front. Microbiol.">
        <title>High frequency of phylogenetically diverse reductive dehalogenase-homologous genes in deep subseafloor sedimentary metagenomes.</title>
        <authorList>
            <person name="Kawai M."/>
            <person name="Futagami T."/>
            <person name="Toyoda A."/>
            <person name="Takaki Y."/>
            <person name="Nishi S."/>
            <person name="Hori S."/>
            <person name="Arai W."/>
            <person name="Tsubouchi T."/>
            <person name="Morono Y."/>
            <person name="Uchiyama I."/>
            <person name="Ito T."/>
            <person name="Fujiyama A."/>
            <person name="Inagaki F."/>
            <person name="Takami H."/>
        </authorList>
    </citation>
    <scope>NUCLEOTIDE SEQUENCE</scope>
    <source>
        <strain evidence="2">Expedition CK06-06</strain>
    </source>
</reference>
<feature type="region of interest" description="Disordered" evidence="1">
    <location>
        <begin position="76"/>
        <end position="109"/>
    </location>
</feature>
<proteinExistence type="predicted"/>
<accession>X1R5K4</accession>
<dbReference type="EMBL" id="BARW01009071">
    <property type="protein sequence ID" value="GAI75818.1"/>
    <property type="molecule type" value="Genomic_DNA"/>
</dbReference>
<feature type="compositionally biased region" description="Basic residues" evidence="1">
    <location>
        <begin position="50"/>
        <end position="62"/>
    </location>
</feature>
<name>X1R5K4_9ZZZZ</name>
<sequence>MSKVTEEKEGKCPPHRFIINSENVGYCKDCPEVRDFGRLLRREGQLPGSKAKKGGSKGKRGKGQATIAKILASAGKSAAAKKRWQDPEYQAKQSAAMKGRCHKKEEFYE</sequence>
<feature type="region of interest" description="Disordered" evidence="1">
    <location>
        <begin position="41"/>
        <end position="64"/>
    </location>
</feature>
<dbReference type="AlphaFoldDB" id="X1R5K4"/>
<gene>
    <name evidence="2" type="ORF">S12H4_18380</name>
</gene>
<organism evidence="2">
    <name type="scientific">marine sediment metagenome</name>
    <dbReference type="NCBI Taxonomy" id="412755"/>
    <lineage>
        <taxon>unclassified sequences</taxon>
        <taxon>metagenomes</taxon>
        <taxon>ecological metagenomes</taxon>
    </lineage>
</organism>
<comment type="caution">
    <text evidence="2">The sequence shown here is derived from an EMBL/GenBank/DDBJ whole genome shotgun (WGS) entry which is preliminary data.</text>
</comment>